<dbReference type="EnsemblFungi" id="EJT81761">
    <property type="protein sequence ID" value="EJT81761"/>
    <property type="gene ID" value="GGTG_01736"/>
</dbReference>
<dbReference type="Proteomes" id="UP000006039">
    <property type="component" value="Unassembled WGS sequence"/>
</dbReference>
<proteinExistence type="predicted"/>
<protein>
    <submittedName>
        <fullName evidence="1 2">Uncharacterized protein</fullName>
    </submittedName>
</protein>
<evidence type="ECO:0000313" key="2">
    <source>
        <dbReference type="EnsemblFungi" id="EJT81761"/>
    </source>
</evidence>
<dbReference type="RefSeq" id="XP_009217770.1">
    <property type="nucleotide sequence ID" value="XM_009219506.1"/>
</dbReference>
<name>J8UPI2_GAET3</name>
<organism evidence="1">
    <name type="scientific">Gaeumannomyces tritici (strain R3-111a-1)</name>
    <name type="common">Wheat and barley take-all root rot fungus</name>
    <name type="synonym">Gaeumannomyces graminis var. tritici</name>
    <dbReference type="NCBI Taxonomy" id="644352"/>
    <lineage>
        <taxon>Eukaryota</taxon>
        <taxon>Fungi</taxon>
        <taxon>Dikarya</taxon>
        <taxon>Ascomycota</taxon>
        <taxon>Pezizomycotina</taxon>
        <taxon>Sordariomycetes</taxon>
        <taxon>Sordariomycetidae</taxon>
        <taxon>Magnaporthales</taxon>
        <taxon>Magnaporthaceae</taxon>
        <taxon>Gaeumannomyces</taxon>
    </lineage>
</organism>
<gene>
    <name evidence="2" type="primary">20342194</name>
    <name evidence="1" type="ORF">GGTG_01736</name>
</gene>
<dbReference type="VEuPathDB" id="FungiDB:GGTG_01736"/>
<evidence type="ECO:0000313" key="1">
    <source>
        <dbReference type="EMBL" id="EJT81761.1"/>
    </source>
</evidence>
<evidence type="ECO:0000313" key="3">
    <source>
        <dbReference type="Proteomes" id="UP000006039"/>
    </source>
</evidence>
<reference evidence="2" key="4">
    <citation type="journal article" date="2015" name="G3 (Bethesda)">
        <title>Genome sequences of three phytopathogenic species of the Magnaporthaceae family of fungi.</title>
        <authorList>
            <person name="Okagaki L.H."/>
            <person name="Nunes C.C."/>
            <person name="Sailsbery J."/>
            <person name="Clay B."/>
            <person name="Brown D."/>
            <person name="John T."/>
            <person name="Oh Y."/>
            <person name="Young N."/>
            <person name="Fitzgerald M."/>
            <person name="Haas B.J."/>
            <person name="Zeng Q."/>
            <person name="Young S."/>
            <person name="Adiconis X."/>
            <person name="Fan L."/>
            <person name="Levin J.Z."/>
            <person name="Mitchell T.K."/>
            <person name="Okubara P.A."/>
            <person name="Farman M.L."/>
            <person name="Kohn L.M."/>
            <person name="Birren B."/>
            <person name="Ma L.-J."/>
            <person name="Dean R.A."/>
        </authorList>
    </citation>
    <scope>NUCLEOTIDE SEQUENCE</scope>
    <source>
        <strain evidence="2">R3-111a-1</strain>
    </source>
</reference>
<reference evidence="1" key="3">
    <citation type="submission" date="2010-09" db="EMBL/GenBank/DDBJ databases">
        <title>Annotation of Gaeumannomyces graminis var. tritici R3-111a-1.</title>
        <authorList>
            <consortium name="The Broad Institute Genome Sequencing Platform"/>
            <person name="Ma L.-J."/>
            <person name="Dead R."/>
            <person name="Young S.K."/>
            <person name="Zeng Q."/>
            <person name="Gargeya S."/>
            <person name="Fitzgerald M."/>
            <person name="Haas B."/>
            <person name="Abouelleil A."/>
            <person name="Alvarado L."/>
            <person name="Arachchi H.M."/>
            <person name="Berlin A."/>
            <person name="Brown A."/>
            <person name="Chapman S.B."/>
            <person name="Chen Z."/>
            <person name="Dunbar C."/>
            <person name="Freedman E."/>
            <person name="Gearin G."/>
            <person name="Gellesch M."/>
            <person name="Goldberg J."/>
            <person name="Griggs A."/>
            <person name="Gujja S."/>
            <person name="Heiman D."/>
            <person name="Howarth C."/>
            <person name="Larson L."/>
            <person name="Lui A."/>
            <person name="MacDonald P.J.P."/>
            <person name="Mehta T."/>
            <person name="Montmayeur A."/>
            <person name="Murphy C."/>
            <person name="Neiman D."/>
            <person name="Pearson M."/>
            <person name="Priest M."/>
            <person name="Roberts A."/>
            <person name="Saif S."/>
            <person name="Shea T."/>
            <person name="Shenoy N."/>
            <person name="Sisk P."/>
            <person name="Stolte C."/>
            <person name="Sykes S."/>
            <person name="Yandava C."/>
            <person name="Wortman J."/>
            <person name="Nusbaum C."/>
            <person name="Birren B."/>
        </authorList>
    </citation>
    <scope>NUCLEOTIDE SEQUENCE</scope>
    <source>
        <strain evidence="1">R3-111a-1</strain>
    </source>
</reference>
<keyword evidence="3" id="KW-1185">Reference proteome</keyword>
<feature type="non-terminal residue" evidence="1">
    <location>
        <position position="91"/>
    </location>
</feature>
<reference evidence="3" key="1">
    <citation type="submission" date="2010-07" db="EMBL/GenBank/DDBJ databases">
        <title>The genome sequence of Gaeumannomyces graminis var. tritici strain R3-111a-1.</title>
        <authorList>
            <consortium name="The Broad Institute Genome Sequencing Platform"/>
            <person name="Ma L.-J."/>
            <person name="Dead R."/>
            <person name="Young S."/>
            <person name="Zeng Q."/>
            <person name="Koehrsen M."/>
            <person name="Alvarado L."/>
            <person name="Berlin A."/>
            <person name="Chapman S.B."/>
            <person name="Chen Z."/>
            <person name="Freedman E."/>
            <person name="Gellesch M."/>
            <person name="Goldberg J."/>
            <person name="Griggs A."/>
            <person name="Gujja S."/>
            <person name="Heilman E.R."/>
            <person name="Heiman D."/>
            <person name="Hepburn T."/>
            <person name="Howarth C."/>
            <person name="Jen D."/>
            <person name="Larson L."/>
            <person name="Mehta T."/>
            <person name="Neiman D."/>
            <person name="Pearson M."/>
            <person name="Roberts A."/>
            <person name="Saif S."/>
            <person name="Shea T."/>
            <person name="Shenoy N."/>
            <person name="Sisk P."/>
            <person name="Stolte C."/>
            <person name="Sykes S."/>
            <person name="Walk T."/>
            <person name="White J."/>
            <person name="Yandava C."/>
            <person name="Haas B."/>
            <person name="Nusbaum C."/>
            <person name="Birren B."/>
        </authorList>
    </citation>
    <scope>NUCLEOTIDE SEQUENCE [LARGE SCALE GENOMIC DNA]</scope>
    <source>
        <strain evidence="3">R3-111a-1</strain>
    </source>
</reference>
<dbReference type="EMBL" id="GL385395">
    <property type="protein sequence ID" value="EJT81761.1"/>
    <property type="molecule type" value="Genomic_DNA"/>
</dbReference>
<reference evidence="1" key="2">
    <citation type="submission" date="2010-07" db="EMBL/GenBank/DDBJ databases">
        <authorList>
            <consortium name="The Broad Institute Genome Sequencing Platform"/>
            <consortium name="Broad Institute Genome Sequencing Center for Infectious Disease"/>
            <person name="Ma L.-J."/>
            <person name="Dead R."/>
            <person name="Young S."/>
            <person name="Zeng Q."/>
            <person name="Koehrsen M."/>
            <person name="Alvarado L."/>
            <person name="Berlin A."/>
            <person name="Chapman S.B."/>
            <person name="Chen Z."/>
            <person name="Freedman E."/>
            <person name="Gellesch M."/>
            <person name="Goldberg J."/>
            <person name="Griggs A."/>
            <person name="Gujja S."/>
            <person name="Heilman E.R."/>
            <person name="Heiman D."/>
            <person name="Hepburn T."/>
            <person name="Howarth C."/>
            <person name="Jen D."/>
            <person name="Larson L."/>
            <person name="Mehta T."/>
            <person name="Neiman D."/>
            <person name="Pearson M."/>
            <person name="Roberts A."/>
            <person name="Saif S."/>
            <person name="Shea T."/>
            <person name="Shenoy N."/>
            <person name="Sisk P."/>
            <person name="Stolte C."/>
            <person name="Sykes S."/>
            <person name="Walk T."/>
            <person name="White J."/>
            <person name="Yandava C."/>
            <person name="Haas B."/>
            <person name="Nusbaum C."/>
            <person name="Birren B."/>
        </authorList>
    </citation>
    <scope>NUCLEOTIDE SEQUENCE</scope>
    <source>
        <strain evidence="1">R3-111a-1</strain>
    </source>
</reference>
<sequence>NFVKILGHFPKPFKKFNASFIANHVFAINAFKKPRTIIEAYRHTGVNGIILIYLTTKIAVIKYRTFRIIERPNTDYLRLQSLKLLKWLLNA</sequence>
<reference evidence="2" key="5">
    <citation type="submission" date="2018-04" db="UniProtKB">
        <authorList>
            <consortium name="EnsemblFungi"/>
        </authorList>
    </citation>
    <scope>IDENTIFICATION</scope>
    <source>
        <strain evidence="2">R3-111a-1</strain>
    </source>
</reference>
<dbReference type="GeneID" id="20342194"/>
<dbReference type="AlphaFoldDB" id="J8UPI2"/>
<accession>J8UPI2</accession>